<accession>A0ABU1XIZ1</accession>
<protein>
    <submittedName>
        <fullName evidence="1">Uncharacterized protein</fullName>
    </submittedName>
</protein>
<name>A0ABU1XIZ1_9NOCA</name>
<evidence type="ECO:0000313" key="1">
    <source>
        <dbReference type="EMBL" id="MDR7170510.1"/>
    </source>
</evidence>
<organism evidence="1 2">
    <name type="scientific">Nocardia kruczakiae</name>
    <dbReference type="NCBI Taxonomy" id="261477"/>
    <lineage>
        <taxon>Bacteria</taxon>
        <taxon>Bacillati</taxon>
        <taxon>Actinomycetota</taxon>
        <taxon>Actinomycetes</taxon>
        <taxon>Mycobacteriales</taxon>
        <taxon>Nocardiaceae</taxon>
        <taxon>Nocardia</taxon>
    </lineage>
</organism>
<reference evidence="1 2" key="1">
    <citation type="submission" date="2023-07" db="EMBL/GenBank/DDBJ databases">
        <title>Sorghum-associated microbial communities from plants grown in Nebraska, USA.</title>
        <authorList>
            <person name="Schachtman D."/>
        </authorList>
    </citation>
    <scope>NUCLEOTIDE SEQUENCE [LARGE SCALE GENOMIC DNA]</scope>
    <source>
        <strain evidence="1 2">4272</strain>
    </source>
</reference>
<proteinExistence type="predicted"/>
<evidence type="ECO:0000313" key="2">
    <source>
        <dbReference type="Proteomes" id="UP001251217"/>
    </source>
</evidence>
<dbReference type="Proteomes" id="UP001251217">
    <property type="component" value="Unassembled WGS sequence"/>
</dbReference>
<comment type="caution">
    <text evidence="1">The sequence shown here is derived from an EMBL/GenBank/DDBJ whole genome shotgun (WGS) entry which is preliminary data.</text>
</comment>
<sequence length="69" mass="7566">MPLFSPSISDFSIVTEVTHRIFDAAVRTACRSSWSSRPIPCPGAPAQKLLDPAALERWIAQYSTFAIAD</sequence>
<keyword evidence="2" id="KW-1185">Reference proteome</keyword>
<gene>
    <name evidence="1" type="ORF">J2W56_004261</name>
</gene>
<dbReference type="EMBL" id="JAVDWW010000006">
    <property type="protein sequence ID" value="MDR7170510.1"/>
    <property type="molecule type" value="Genomic_DNA"/>
</dbReference>
<dbReference type="RefSeq" id="WP_310404503.1">
    <property type="nucleotide sequence ID" value="NZ_JAVDWW010000006.1"/>
</dbReference>